<dbReference type="InterPro" id="IPR036514">
    <property type="entry name" value="SGNH_hydro_sf"/>
</dbReference>
<dbReference type="InterPro" id="IPR013830">
    <property type="entry name" value="SGNH_hydro"/>
</dbReference>
<sequence length="215" mass="24060">MKERKTVVCFGDSNTFGHNPKDGTRLPWGVRWTSLVQEALKEEVYVVEEGLCSRTTVWDDPVEGVMSGISYLEPCLSTHRPVHILVLMLGTNDLKPRFGLSAYDIARGNVRLIQTARQSLLRKQGFEPQILLISPIAVGEGIAESSFGEMFGNERAREISLEFPRTFEAAAKECCCRFLDAAAVARPSREDQIHMDPKGHRALGEAVIKELREML</sequence>
<dbReference type="Gene3D" id="3.40.50.1110">
    <property type="entry name" value="SGNH hydrolase"/>
    <property type="match status" value="1"/>
</dbReference>
<comment type="caution">
    <text evidence="2">The sequence shown here is derived from an EMBL/GenBank/DDBJ whole genome shotgun (WGS) entry which is preliminary data.</text>
</comment>
<gene>
    <name evidence="2" type="ORF">IAB44_12690</name>
</gene>
<reference evidence="2" key="2">
    <citation type="journal article" date="2021" name="PeerJ">
        <title>Extensive microbial diversity within the chicken gut microbiome revealed by metagenomics and culture.</title>
        <authorList>
            <person name="Gilroy R."/>
            <person name="Ravi A."/>
            <person name="Getino M."/>
            <person name="Pursley I."/>
            <person name="Horton D.L."/>
            <person name="Alikhan N.F."/>
            <person name="Baker D."/>
            <person name="Gharbi K."/>
            <person name="Hall N."/>
            <person name="Watson M."/>
            <person name="Adriaenssens E.M."/>
            <person name="Foster-Nyarko E."/>
            <person name="Jarju S."/>
            <person name="Secka A."/>
            <person name="Antonio M."/>
            <person name="Oren A."/>
            <person name="Chaudhuri R.R."/>
            <person name="La Ragione R."/>
            <person name="Hildebrand F."/>
            <person name="Pallen M.J."/>
        </authorList>
    </citation>
    <scope>NUCLEOTIDE SEQUENCE</scope>
    <source>
        <strain evidence="2">CHK190-19873</strain>
    </source>
</reference>
<reference evidence="2" key="1">
    <citation type="submission" date="2020-10" db="EMBL/GenBank/DDBJ databases">
        <authorList>
            <person name="Gilroy R."/>
        </authorList>
    </citation>
    <scope>NUCLEOTIDE SEQUENCE</scope>
    <source>
        <strain evidence="2">CHK190-19873</strain>
    </source>
</reference>
<dbReference type="EMBL" id="DVIQ01000077">
    <property type="protein sequence ID" value="HIS32383.1"/>
    <property type="molecule type" value="Genomic_DNA"/>
</dbReference>
<protein>
    <submittedName>
        <fullName evidence="2">Acylhydrolase</fullName>
    </submittedName>
</protein>
<dbReference type="SUPFAM" id="SSF52266">
    <property type="entry name" value="SGNH hydrolase"/>
    <property type="match status" value="1"/>
</dbReference>
<name>A0A9D1EUV9_9FIRM</name>
<dbReference type="Pfam" id="PF13472">
    <property type="entry name" value="Lipase_GDSL_2"/>
    <property type="match status" value="1"/>
</dbReference>
<organism evidence="2 3">
    <name type="scientific">Candidatus Limivivens intestinipullorum</name>
    <dbReference type="NCBI Taxonomy" id="2840858"/>
    <lineage>
        <taxon>Bacteria</taxon>
        <taxon>Bacillati</taxon>
        <taxon>Bacillota</taxon>
        <taxon>Clostridia</taxon>
        <taxon>Lachnospirales</taxon>
        <taxon>Lachnospiraceae</taxon>
        <taxon>Lachnospiraceae incertae sedis</taxon>
        <taxon>Candidatus Limivivens</taxon>
    </lineage>
</organism>
<dbReference type="Proteomes" id="UP000823935">
    <property type="component" value="Unassembled WGS sequence"/>
</dbReference>
<evidence type="ECO:0000313" key="2">
    <source>
        <dbReference type="EMBL" id="HIS32383.1"/>
    </source>
</evidence>
<dbReference type="AlphaFoldDB" id="A0A9D1EUV9"/>
<proteinExistence type="predicted"/>
<feature type="domain" description="SGNH hydrolase-type esterase" evidence="1">
    <location>
        <begin position="9"/>
        <end position="202"/>
    </location>
</feature>
<evidence type="ECO:0000259" key="1">
    <source>
        <dbReference type="Pfam" id="PF13472"/>
    </source>
</evidence>
<accession>A0A9D1EUV9</accession>
<evidence type="ECO:0000313" key="3">
    <source>
        <dbReference type="Proteomes" id="UP000823935"/>
    </source>
</evidence>